<protein>
    <submittedName>
        <fullName evidence="4">Soluble quino protein glucose/sorbosone dehydrogenase</fullName>
    </submittedName>
</protein>
<evidence type="ECO:0000256" key="1">
    <source>
        <dbReference type="SAM" id="MobiDB-lite"/>
    </source>
</evidence>
<dbReference type="AlphaFoldDB" id="A0AAN7AL84"/>
<accession>A0AAN7AL84</accession>
<evidence type="ECO:0000259" key="3">
    <source>
        <dbReference type="Pfam" id="PF22807"/>
    </source>
</evidence>
<name>A0AAN7AL84_9PEZI</name>
<evidence type="ECO:0000256" key="2">
    <source>
        <dbReference type="SAM" id="SignalP"/>
    </source>
</evidence>
<dbReference type="InterPro" id="IPR051262">
    <property type="entry name" value="SMP-30/CGR1_Lactonase"/>
</dbReference>
<dbReference type="Pfam" id="PF22807">
    <property type="entry name" value="TrAA12"/>
    <property type="match status" value="1"/>
</dbReference>
<proteinExistence type="predicted"/>
<sequence length="488" mass="52410">MRLINQAATAALVLFTTHTLAQDATTCATVLTPAYSPPVVAEGWQAQLVAHNLRTPRGLKFDTKGALLVVDAQRGIIHLNLTDTGGVCVDVSRKTTLISLSDLNHGIEISPDGTHLYASSREAVWRWDYDPSVPSVSNRRLIIQNMTNSDHATRTLYLSPSSPDLLLVSRGSAANIDPLSALQENGIAQIRAFNISNLTSSSSVYNYPTDGLLVGWGLRNSVGIAEHPVTGGLYSVENNIDRTSRMGVDIHEENPGEELNFHGKLSDPDNDLIGGHYGYPHCFPLFNTTDFPEQGGLVVGNQFSLENEADLNDEVCAREYIPPRLTFTAHMAPLDIKFSPEGTKAYVSFHGSWNRDNPAGYKVSVIKFKNVSGEPEEPRNSTKGLAVDIFANKDNNCRQNTCLRPAGLAVDARGRVFVSSDASGEVWVLEQTGDGGNGGGAGTEEGGEEEESTNAAAAVVARPGGEGWAVVGLTTLVAFFMGIEFVAL</sequence>
<feature type="region of interest" description="Disordered" evidence="1">
    <location>
        <begin position="430"/>
        <end position="453"/>
    </location>
</feature>
<feature type="compositionally biased region" description="Gly residues" evidence="1">
    <location>
        <begin position="433"/>
        <end position="444"/>
    </location>
</feature>
<evidence type="ECO:0000313" key="4">
    <source>
        <dbReference type="EMBL" id="KAK4190824.1"/>
    </source>
</evidence>
<evidence type="ECO:0000313" key="5">
    <source>
        <dbReference type="Proteomes" id="UP001302126"/>
    </source>
</evidence>
<feature type="chain" id="PRO_5042971650" evidence="2">
    <location>
        <begin position="22"/>
        <end position="488"/>
    </location>
</feature>
<reference evidence="4" key="2">
    <citation type="submission" date="2023-05" db="EMBL/GenBank/DDBJ databases">
        <authorList>
            <consortium name="Lawrence Berkeley National Laboratory"/>
            <person name="Steindorff A."/>
            <person name="Hensen N."/>
            <person name="Bonometti L."/>
            <person name="Westerberg I."/>
            <person name="Brannstrom I.O."/>
            <person name="Guillou S."/>
            <person name="Cros-Aarteil S."/>
            <person name="Calhoun S."/>
            <person name="Haridas S."/>
            <person name="Kuo A."/>
            <person name="Mondo S."/>
            <person name="Pangilinan J."/>
            <person name="Riley R."/>
            <person name="Labutti K."/>
            <person name="Andreopoulos B."/>
            <person name="Lipzen A."/>
            <person name="Chen C."/>
            <person name="Yanf M."/>
            <person name="Daum C."/>
            <person name="Ng V."/>
            <person name="Clum A."/>
            <person name="Ohm R."/>
            <person name="Martin F."/>
            <person name="Silar P."/>
            <person name="Natvig D."/>
            <person name="Lalanne C."/>
            <person name="Gautier V."/>
            <person name="Ament-Velasquez S.L."/>
            <person name="Kruys A."/>
            <person name="Hutchinson M.I."/>
            <person name="Powell A.J."/>
            <person name="Barry K."/>
            <person name="Miller A.N."/>
            <person name="Grigoriev I.V."/>
            <person name="Debuchy R."/>
            <person name="Gladieux P."/>
            <person name="Thoren M.H."/>
            <person name="Johannesson H."/>
        </authorList>
    </citation>
    <scope>NUCLEOTIDE SEQUENCE</scope>
    <source>
        <strain evidence="4">PSN309</strain>
    </source>
</reference>
<keyword evidence="5" id="KW-1185">Reference proteome</keyword>
<dbReference type="InterPro" id="IPR011042">
    <property type="entry name" value="6-blade_b-propeller_TolB-like"/>
</dbReference>
<reference evidence="4" key="1">
    <citation type="journal article" date="2023" name="Mol. Phylogenet. Evol.">
        <title>Genome-scale phylogeny and comparative genomics of the fungal order Sordariales.</title>
        <authorList>
            <person name="Hensen N."/>
            <person name="Bonometti L."/>
            <person name="Westerberg I."/>
            <person name="Brannstrom I.O."/>
            <person name="Guillou S."/>
            <person name="Cros-Aarteil S."/>
            <person name="Calhoun S."/>
            <person name="Haridas S."/>
            <person name="Kuo A."/>
            <person name="Mondo S."/>
            <person name="Pangilinan J."/>
            <person name="Riley R."/>
            <person name="LaButti K."/>
            <person name="Andreopoulos B."/>
            <person name="Lipzen A."/>
            <person name="Chen C."/>
            <person name="Yan M."/>
            <person name="Daum C."/>
            <person name="Ng V."/>
            <person name="Clum A."/>
            <person name="Steindorff A."/>
            <person name="Ohm R.A."/>
            <person name="Martin F."/>
            <person name="Silar P."/>
            <person name="Natvig D.O."/>
            <person name="Lalanne C."/>
            <person name="Gautier V."/>
            <person name="Ament-Velasquez S.L."/>
            <person name="Kruys A."/>
            <person name="Hutchinson M.I."/>
            <person name="Powell A.J."/>
            <person name="Barry K."/>
            <person name="Miller A.N."/>
            <person name="Grigoriev I.V."/>
            <person name="Debuchy R."/>
            <person name="Gladieux P."/>
            <person name="Hiltunen Thoren M."/>
            <person name="Johannesson H."/>
        </authorList>
    </citation>
    <scope>NUCLEOTIDE SEQUENCE</scope>
    <source>
        <strain evidence="4">PSN309</strain>
    </source>
</reference>
<dbReference type="EMBL" id="MU864363">
    <property type="protein sequence ID" value="KAK4190824.1"/>
    <property type="molecule type" value="Genomic_DNA"/>
</dbReference>
<feature type="signal peptide" evidence="2">
    <location>
        <begin position="1"/>
        <end position="21"/>
    </location>
</feature>
<gene>
    <name evidence="4" type="ORF">QBC35DRAFT_55865</name>
</gene>
<dbReference type="SUPFAM" id="SSF50952">
    <property type="entry name" value="Soluble quinoprotein glucose dehydrogenase"/>
    <property type="match status" value="1"/>
</dbReference>
<organism evidence="4 5">
    <name type="scientific">Podospora australis</name>
    <dbReference type="NCBI Taxonomy" id="1536484"/>
    <lineage>
        <taxon>Eukaryota</taxon>
        <taxon>Fungi</taxon>
        <taxon>Dikarya</taxon>
        <taxon>Ascomycota</taxon>
        <taxon>Pezizomycotina</taxon>
        <taxon>Sordariomycetes</taxon>
        <taxon>Sordariomycetidae</taxon>
        <taxon>Sordariales</taxon>
        <taxon>Podosporaceae</taxon>
        <taxon>Podospora</taxon>
    </lineage>
</organism>
<keyword evidence="2" id="KW-0732">Signal</keyword>
<comment type="caution">
    <text evidence="4">The sequence shown here is derived from an EMBL/GenBank/DDBJ whole genome shotgun (WGS) entry which is preliminary data.</text>
</comment>
<dbReference type="Gene3D" id="2.120.10.30">
    <property type="entry name" value="TolB, C-terminal domain"/>
    <property type="match status" value="1"/>
</dbReference>
<dbReference type="InterPro" id="IPR011041">
    <property type="entry name" value="Quinoprot_gluc/sorb_DH_b-prop"/>
</dbReference>
<feature type="domain" description="Pyrroloquinoline quinone-dependent pyranose dehydrogenase beta-propeller" evidence="3">
    <location>
        <begin position="38"/>
        <end position="431"/>
    </location>
</feature>
<dbReference type="Proteomes" id="UP001302126">
    <property type="component" value="Unassembled WGS sequence"/>
</dbReference>
<dbReference type="PANTHER" id="PTHR47572:SF4">
    <property type="entry name" value="LACTONASE DRP35"/>
    <property type="match status" value="1"/>
</dbReference>
<dbReference type="PANTHER" id="PTHR47572">
    <property type="entry name" value="LIPOPROTEIN-RELATED"/>
    <property type="match status" value="1"/>
</dbReference>
<dbReference type="InterPro" id="IPR054539">
    <property type="entry name" value="Beta-prop_PDH"/>
</dbReference>